<gene>
    <name evidence="3" type="ORF">SOCEGT47_048640</name>
</gene>
<proteinExistence type="predicted"/>
<organism evidence="3 4">
    <name type="scientific">Sorangium cellulosum</name>
    <name type="common">Polyangium cellulosum</name>
    <dbReference type="NCBI Taxonomy" id="56"/>
    <lineage>
        <taxon>Bacteria</taxon>
        <taxon>Pseudomonadati</taxon>
        <taxon>Myxococcota</taxon>
        <taxon>Polyangia</taxon>
        <taxon>Polyangiales</taxon>
        <taxon>Polyangiaceae</taxon>
        <taxon>Sorangium</taxon>
    </lineage>
</organism>
<dbReference type="Proteomes" id="UP000295781">
    <property type="component" value="Chromosome"/>
</dbReference>
<reference evidence="3 4" key="1">
    <citation type="submission" date="2015-09" db="EMBL/GenBank/DDBJ databases">
        <title>Sorangium comparison.</title>
        <authorList>
            <person name="Zaburannyi N."/>
            <person name="Bunk B."/>
            <person name="Overmann J."/>
            <person name="Mueller R."/>
        </authorList>
    </citation>
    <scope>NUCLEOTIDE SEQUENCE [LARGE SCALE GENOMIC DNA]</scope>
    <source>
        <strain evidence="3 4">So ceGT47</strain>
    </source>
</reference>
<keyword evidence="2" id="KW-0732">Signal</keyword>
<dbReference type="RefSeq" id="WP_129350213.1">
    <property type="nucleotide sequence ID" value="NZ_CP012670.1"/>
</dbReference>
<feature type="signal peptide" evidence="2">
    <location>
        <begin position="1"/>
        <end position="27"/>
    </location>
</feature>
<protein>
    <recommendedName>
        <fullName evidence="5">Secreted protein</fullName>
    </recommendedName>
</protein>
<dbReference type="EMBL" id="CP012670">
    <property type="protein sequence ID" value="AUX24327.1"/>
    <property type="molecule type" value="Genomic_DNA"/>
</dbReference>
<name>A0A4P2Q4L7_SORCE</name>
<sequence length="126" mass="13788">MERLTSLASGLLLAASAALTAGCMADAADETLDEDTTQAARAESSDADEARADGEAVGESSQAFSACFAPRPCYRPEIVTNWVSYVNWTAVPEVTYRYFATLHHYPQSHLVYRPYFRPVTCFVPPC</sequence>
<dbReference type="PROSITE" id="PS51257">
    <property type="entry name" value="PROKAR_LIPOPROTEIN"/>
    <property type="match status" value="1"/>
</dbReference>
<evidence type="ECO:0000256" key="2">
    <source>
        <dbReference type="SAM" id="SignalP"/>
    </source>
</evidence>
<dbReference type="AlphaFoldDB" id="A0A4P2Q4L7"/>
<accession>A0A4P2Q4L7</accession>
<evidence type="ECO:0000313" key="3">
    <source>
        <dbReference type="EMBL" id="AUX24327.1"/>
    </source>
</evidence>
<evidence type="ECO:0008006" key="5">
    <source>
        <dbReference type="Google" id="ProtNLM"/>
    </source>
</evidence>
<feature type="region of interest" description="Disordered" evidence="1">
    <location>
        <begin position="30"/>
        <end position="60"/>
    </location>
</feature>
<feature type="chain" id="PRO_5020687902" description="Secreted protein" evidence="2">
    <location>
        <begin position="28"/>
        <end position="126"/>
    </location>
</feature>
<evidence type="ECO:0000256" key="1">
    <source>
        <dbReference type="SAM" id="MobiDB-lite"/>
    </source>
</evidence>
<evidence type="ECO:0000313" key="4">
    <source>
        <dbReference type="Proteomes" id="UP000295781"/>
    </source>
</evidence>